<protein>
    <submittedName>
        <fullName evidence="1">Uncharacterized protein</fullName>
    </submittedName>
</protein>
<sequence length="91" mass="10471">MAGTRTIVARWLWLEGRIMSLCVENQIWGDLTWNNEATTMVLWTNLKQQLASQVRAKATTVLTASNAVSYYCRDNKDDSWEEDENEIRSDG</sequence>
<dbReference type="Proteomes" id="UP000287651">
    <property type="component" value="Unassembled WGS sequence"/>
</dbReference>
<reference evidence="1 2" key="1">
    <citation type="journal article" date="2014" name="Agronomy (Basel)">
        <title>A Draft Genome Sequence for Ensete ventricosum, the Drought-Tolerant Tree Against Hunger.</title>
        <authorList>
            <person name="Harrison J."/>
            <person name="Moore K.A."/>
            <person name="Paszkiewicz K."/>
            <person name="Jones T."/>
            <person name="Grant M."/>
            <person name="Ambacheew D."/>
            <person name="Muzemil S."/>
            <person name="Studholme D.J."/>
        </authorList>
    </citation>
    <scope>NUCLEOTIDE SEQUENCE [LARGE SCALE GENOMIC DNA]</scope>
</reference>
<organism evidence="1 2">
    <name type="scientific">Ensete ventricosum</name>
    <name type="common">Abyssinian banana</name>
    <name type="synonym">Musa ensete</name>
    <dbReference type="NCBI Taxonomy" id="4639"/>
    <lineage>
        <taxon>Eukaryota</taxon>
        <taxon>Viridiplantae</taxon>
        <taxon>Streptophyta</taxon>
        <taxon>Embryophyta</taxon>
        <taxon>Tracheophyta</taxon>
        <taxon>Spermatophyta</taxon>
        <taxon>Magnoliopsida</taxon>
        <taxon>Liliopsida</taxon>
        <taxon>Zingiberales</taxon>
        <taxon>Musaceae</taxon>
        <taxon>Ensete</taxon>
    </lineage>
</organism>
<comment type="caution">
    <text evidence="1">The sequence shown here is derived from an EMBL/GenBank/DDBJ whole genome shotgun (WGS) entry which is preliminary data.</text>
</comment>
<dbReference type="EMBL" id="AMZH03019261">
    <property type="protein sequence ID" value="RRT40586.1"/>
    <property type="molecule type" value="Genomic_DNA"/>
</dbReference>
<evidence type="ECO:0000313" key="1">
    <source>
        <dbReference type="EMBL" id="RRT40586.1"/>
    </source>
</evidence>
<dbReference type="AlphaFoldDB" id="A0A426XM71"/>
<evidence type="ECO:0000313" key="2">
    <source>
        <dbReference type="Proteomes" id="UP000287651"/>
    </source>
</evidence>
<name>A0A426XM71_ENSVE</name>
<gene>
    <name evidence="1" type="ORF">B296_00051731</name>
</gene>
<accession>A0A426XM71</accession>
<proteinExistence type="predicted"/>